<dbReference type="RefSeq" id="WP_128356454.1">
    <property type="nucleotide sequence ID" value="NZ_CP022987.1"/>
</dbReference>
<organism evidence="1 2">
    <name type="scientific">Pollutimonas thiosulfatoxidans</name>
    <dbReference type="NCBI Taxonomy" id="2028345"/>
    <lineage>
        <taxon>Bacteria</taxon>
        <taxon>Pseudomonadati</taxon>
        <taxon>Pseudomonadota</taxon>
        <taxon>Betaproteobacteria</taxon>
        <taxon>Burkholderiales</taxon>
        <taxon>Alcaligenaceae</taxon>
        <taxon>Pollutimonas</taxon>
    </lineage>
</organism>
<evidence type="ECO:0008006" key="3">
    <source>
        <dbReference type="Google" id="ProtNLM"/>
    </source>
</evidence>
<dbReference type="Pfam" id="PF08897">
    <property type="entry name" value="DUF1841"/>
    <property type="match status" value="1"/>
</dbReference>
<reference evidence="1 2" key="1">
    <citation type="submission" date="2017-08" db="EMBL/GenBank/DDBJ databases">
        <authorList>
            <person name="Park S.-J."/>
            <person name="Kim H."/>
        </authorList>
    </citation>
    <scope>NUCLEOTIDE SEQUENCE [LARGE SCALE GENOMIC DNA]</scope>
    <source>
        <strain evidence="2">ye3</strain>
    </source>
</reference>
<dbReference type="AlphaFoldDB" id="A0A451FSI1"/>
<proteinExistence type="predicted"/>
<accession>A0A451FSI1</accession>
<evidence type="ECO:0000313" key="1">
    <source>
        <dbReference type="EMBL" id="QAA95411.1"/>
    </source>
</evidence>
<protein>
    <recommendedName>
        <fullName evidence="3">DUF1841 domain-containing protein</fullName>
    </recommendedName>
</protein>
<dbReference type="EMBL" id="CP022987">
    <property type="protein sequence ID" value="QAA95411.1"/>
    <property type="molecule type" value="Genomic_DNA"/>
</dbReference>
<name>A0A451FSI1_9BURK</name>
<dbReference type="OrthoDB" id="9789432at2"/>
<sequence length="142" mass="16222">MFNPTRDQVRQFFTEAWHKHKAGGVLTSLETMAVDLMREHPEYHADLEDPEIANADFSVEQGRTNPFLHLSMHLAINEQLSIDQPPGIKAAYQSLLATRDHHEAAHIIMEALGEAVWESQRLGTPLDTEKYLDLIRRHATSR</sequence>
<keyword evidence="2" id="KW-1185">Reference proteome</keyword>
<evidence type="ECO:0000313" key="2">
    <source>
        <dbReference type="Proteomes" id="UP000283474"/>
    </source>
</evidence>
<gene>
    <name evidence="1" type="ORF">CKA81_01550</name>
</gene>
<dbReference type="Proteomes" id="UP000283474">
    <property type="component" value="Chromosome"/>
</dbReference>
<dbReference type="InterPro" id="IPR014993">
    <property type="entry name" value="DUF1841"/>
</dbReference>
<dbReference type="KEGG" id="pus:CKA81_01550"/>